<sequence>MFPSSDTLKAIISSLVARTAEQDPPTRHTKESFLLRPGPSRSLASLNLDVLRLIALELYRTPRALKPLASCSRALRNIASPILFSRCRRPIDQLYPPDTIHPFARHFIYAGGHAGAALEYFEELLDSFSLLTSIAFEHMKGPSWSILRVCLSNPRIASISFDRQAELTSADGFPIEELSKISISLSSFSYNVQLWRGLRSRMDRHNYKGDLLPTMIAHESHCLSNLVLAMNRTLTRLSLPMESAPILKMARVSWPNLQELTIDGVYLTSEQVDSLPVLLAALPCLQKLSVRISRGSTSNGGRPPILGQHITPRSVLSGMRSLTVAYPNPDDDIFVVDTSHLRHLSICDWPRHYNTLAYQRLYSPPYCYPILSSSECLSILRRMDLPELLSLELVYLADHAGADDELLQYVAKTFPELSHLELHRYRADRKEEVDYIHIARLLTSARSLRTVRLNLDLHGDHGPYCNDGDARKAWWKIFRDTLGWEIVDVMQDCPLLGRVELLYHCKPTATWVEFHPARCGEPRFVLTYDKDHREPDLMPYSWCDYFAFGPWSEYQP</sequence>
<dbReference type="SUPFAM" id="SSF52047">
    <property type="entry name" value="RNI-like"/>
    <property type="match status" value="1"/>
</dbReference>
<organism evidence="1 2">
    <name type="scientific">Lentinus brumalis</name>
    <dbReference type="NCBI Taxonomy" id="2498619"/>
    <lineage>
        <taxon>Eukaryota</taxon>
        <taxon>Fungi</taxon>
        <taxon>Dikarya</taxon>
        <taxon>Basidiomycota</taxon>
        <taxon>Agaricomycotina</taxon>
        <taxon>Agaricomycetes</taxon>
        <taxon>Polyporales</taxon>
        <taxon>Polyporaceae</taxon>
        <taxon>Lentinus</taxon>
    </lineage>
</organism>
<keyword evidence="2" id="KW-1185">Reference proteome</keyword>
<evidence type="ECO:0000313" key="2">
    <source>
        <dbReference type="Proteomes" id="UP000256964"/>
    </source>
</evidence>
<evidence type="ECO:0008006" key="3">
    <source>
        <dbReference type="Google" id="ProtNLM"/>
    </source>
</evidence>
<dbReference type="Proteomes" id="UP000256964">
    <property type="component" value="Unassembled WGS sequence"/>
</dbReference>
<gene>
    <name evidence="1" type="ORF">OH76DRAFT_1480630</name>
</gene>
<dbReference type="Gene3D" id="3.80.10.10">
    <property type="entry name" value="Ribonuclease Inhibitor"/>
    <property type="match status" value="1"/>
</dbReference>
<reference evidence="1 2" key="1">
    <citation type="journal article" date="2018" name="Biotechnol. Biofuels">
        <title>Integrative visual omics of the white-rot fungus Polyporus brumalis exposes the biotechnological potential of its oxidative enzymes for delignifying raw plant biomass.</title>
        <authorList>
            <person name="Miyauchi S."/>
            <person name="Rancon A."/>
            <person name="Drula E."/>
            <person name="Hage H."/>
            <person name="Chaduli D."/>
            <person name="Favel A."/>
            <person name="Grisel S."/>
            <person name="Henrissat B."/>
            <person name="Herpoel-Gimbert I."/>
            <person name="Ruiz-Duenas F.J."/>
            <person name="Chevret D."/>
            <person name="Hainaut M."/>
            <person name="Lin J."/>
            <person name="Wang M."/>
            <person name="Pangilinan J."/>
            <person name="Lipzen A."/>
            <person name="Lesage-Meessen L."/>
            <person name="Navarro D."/>
            <person name="Riley R."/>
            <person name="Grigoriev I.V."/>
            <person name="Zhou S."/>
            <person name="Raouche S."/>
            <person name="Rosso M.N."/>
        </authorList>
    </citation>
    <scope>NUCLEOTIDE SEQUENCE [LARGE SCALE GENOMIC DNA]</scope>
    <source>
        <strain evidence="1 2">BRFM 1820</strain>
    </source>
</reference>
<name>A0A371DJ10_9APHY</name>
<proteinExistence type="predicted"/>
<dbReference type="AlphaFoldDB" id="A0A371DJ10"/>
<accession>A0A371DJ10</accession>
<dbReference type="EMBL" id="KZ857390">
    <property type="protein sequence ID" value="RDX52521.1"/>
    <property type="molecule type" value="Genomic_DNA"/>
</dbReference>
<evidence type="ECO:0000313" key="1">
    <source>
        <dbReference type="EMBL" id="RDX52521.1"/>
    </source>
</evidence>
<dbReference type="InterPro" id="IPR032675">
    <property type="entry name" value="LRR_dom_sf"/>
</dbReference>
<dbReference type="OrthoDB" id="3208561at2759"/>
<protein>
    <recommendedName>
        <fullName evidence="3">F-box domain-containing protein</fullName>
    </recommendedName>
</protein>